<keyword evidence="3" id="KW-1185">Reference proteome</keyword>
<evidence type="ECO:0000259" key="1">
    <source>
        <dbReference type="Pfam" id="PF04486"/>
    </source>
</evidence>
<feature type="domain" description="SchA/CurD-like" evidence="1">
    <location>
        <begin position="1"/>
        <end position="110"/>
    </location>
</feature>
<organism evidence="2 3">
    <name type="scientific">Actinomadura keratinilytica</name>
    <dbReference type="NCBI Taxonomy" id="547461"/>
    <lineage>
        <taxon>Bacteria</taxon>
        <taxon>Bacillati</taxon>
        <taxon>Actinomycetota</taxon>
        <taxon>Actinomycetes</taxon>
        <taxon>Streptosporangiales</taxon>
        <taxon>Thermomonosporaceae</taxon>
        <taxon>Actinomadura</taxon>
    </lineage>
</organism>
<evidence type="ECO:0000313" key="2">
    <source>
        <dbReference type="EMBL" id="GAA4155167.1"/>
    </source>
</evidence>
<proteinExistence type="predicted"/>
<dbReference type="RefSeq" id="WP_345024613.1">
    <property type="nucleotide sequence ID" value="NZ_BAABDO010000129.1"/>
</dbReference>
<accession>A0ABP7ZEA4</accession>
<gene>
    <name evidence="2" type="ORF">GCM10022416_55450</name>
</gene>
<dbReference type="Proteomes" id="UP001500266">
    <property type="component" value="Unassembled WGS sequence"/>
</dbReference>
<reference evidence="3" key="1">
    <citation type="journal article" date="2019" name="Int. J. Syst. Evol. Microbiol.">
        <title>The Global Catalogue of Microorganisms (GCM) 10K type strain sequencing project: providing services to taxonomists for standard genome sequencing and annotation.</title>
        <authorList>
            <consortium name="The Broad Institute Genomics Platform"/>
            <consortium name="The Broad Institute Genome Sequencing Center for Infectious Disease"/>
            <person name="Wu L."/>
            <person name="Ma J."/>
        </authorList>
    </citation>
    <scope>NUCLEOTIDE SEQUENCE [LARGE SCALE GENOMIC DNA]</scope>
    <source>
        <strain evidence="3">JCM 17316</strain>
    </source>
</reference>
<protein>
    <recommendedName>
        <fullName evidence="1">SchA/CurD-like domain-containing protein</fullName>
    </recommendedName>
</protein>
<name>A0ABP7ZEA4_9ACTN</name>
<dbReference type="Pfam" id="PF04486">
    <property type="entry name" value="SchA_CurD"/>
    <property type="match status" value="1"/>
</dbReference>
<sequence>MQRHAVMFRIKPGSQDAVRKLMSGYRAPRQLADGKSRLISTSVFMKDDIVVRMIEIEGDLPTLMRHLSQDPNIQKLERELERHLAEKRDMSTPEGAAEYFRNAMMETVTTRMAPPPEPALSGH</sequence>
<dbReference type="InterPro" id="IPR007575">
    <property type="entry name" value="SchA_CurD-like"/>
</dbReference>
<comment type="caution">
    <text evidence="2">The sequence shown here is derived from an EMBL/GenBank/DDBJ whole genome shotgun (WGS) entry which is preliminary data.</text>
</comment>
<evidence type="ECO:0000313" key="3">
    <source>
        <dbReference type="Proteomes" id="UP001500266"/>
    </source>
</evidence>
<dbReference type="EMBL" id="BAABDO010000129">
    <property type="protein sequence ID" value="GAA4155167.1"/>
    <property type="molecule type" value="Genomic_DNA"/>
</dbReference>